<keyword evidence="1" id="KW-1133">Transmembrane helix</keyword>
<evidence type="ECO:0000313" key="2">
    <source>
        <dbReference type="EMBL" id="STL73343.1"/>
    </source>
</evidence>
<protein>
    <submittedName>
        <fullName evidence="2">Bacteriophage HK620 O-antigen modification protein</fullName>
    </submittedName>
</protein>
<dbReference type="AlphaFoldDB" id="A0A377BR46"/>
<gene>
    <name evidence="2" type="ORF">NCTC13148_01632</name>
</gene>
<dbReference type="Proteomes" id="UP000254255">
    <property type="component" value="Unassembled WGS sequence"/>
</dbReference>
<feature type="transmembrane region" description="Helical" evidence="1">
    <location>
        <begin position="28"/>
        <end position="47"/>
    </location>
</feature>
<reference evidence="2 3" key="1">
    <citation type="submission" date="2018-06" db="EMBL/GenBank/DDBJ databases">
        <authorList>
            <consortium name="Pathogen Informatics"/>
            <person name="Doyle S."/>
        </authorList>
    </citation>
    <scope>NUCLEOTIDE SEQUENCE [LARGE SCALE GENOMIC DNA]</scope>
    <source>
        <strain evidence="2 3">NCTC13148</strain>
    </source>
</reference>
<evidence type="ECO:0000313" key="3">
    <source>
        <dbReference type="Proteomes" id="UP000254255"/>
    </source>
</evidence>
<accession>A0A377BR46</accession>
<proteinExistence type="predicted"/>
<keyword evidence="1" id="KW-0812">Transmembrane</keyword>
<keyword evidence="1" id="KW-0472">Membrane</keyword>
<feature type="transmembrane region" description="Helical" evidence="1">
    <location>
        <begin position="59"/>
        <end position="85"/>
    </location>
</feature>
<evidence type="ECO:0000256" key="1">
    <source>
        <dbReference type="SAM" id="Phobius"/>
    </source>
</evidence>
<sequence>MVGMGGADGFFLNLRLANTLEGYTGKKFILMPAVYPLMMAMFAIVCLTKTSKLNKYSIYFWMLLYCIGTMGKFSILTPILTYLIIYDFKYRLKLKKQ</sequence>
<dbReference type="EMBL" id="UGET01000004">
    <property type="protein sequence ID" value="STL73343.1"/>
    <property type="molecule type" value="Genomic_DNA"/>
</dbReference>
<organism evidence="2 3">
    <name type="scientific">Escherichia coli</name>
    <dbReference type="NCBI Taxonomy" id="562"/>
    <lineage>
        <taxon>Bacteria</taxon>
        <taxon>Pseudomonadati</taxon>
        <taxon>Pseudomonadota</taxon>
        <taxon>Gammaproteobacteria</taxon>
        <taxon>Enterobacterales</taxon>
        <taxon>Enterobacteriaceae</taxon>
        <taxon>Escherichia</taxon>
    </lineage>
</organism>
<name>A0A377BR46_ECOLX</name>